<reference evidence="3" key="3">
    <citation type="submission" date="2022-12" db="EMBL/GenBank/DDBJ databases">
        <title>Comparative genomics of Legionella pneumophila isolates from the West Bank and Germany support molecular epidemiology of Legionnaires disease.</title>
        <authorList>
            <person name="Zayed A.R."/>
            <person name="Bitar D.M."/>
            <person name="Steinert M."/>
            <person name="Lueck C."/>
            <person name="Brettar I."/>
            <person name="Hoefle M.G."/>
            <person name="Bunk B."/>
        </authorList>
    </citation>
    <scope>NUCLEOTIDE SEQUENCE</scope>
    <source>
        <strain evidence="3">H23</strain>
    </source>
</reference>
<dbReference type="NCBIfam" id="NF037947">
    <property type="entry name" value="holin_4"/>
    <property type="match status" value="1"/>
</dbReference>
<protein>
    <submittedName>
        <fullName evidence="3">Bacteriophage holin</fullName>
    </submittedName>
</protein>
<organism evidence="3 4">
    <name type="scientific">Legionella pneumophila</name>
    <dbReference type="NCBI Taxonomy" id="446"/>
    <lineage>
        <taxon>Bacteria</taxon>
        <taxon>Pseudomonadati</taxon>
        <taxon>Pseudomonadota</taxon>
        <taxon>Gammaproteobacteria</taxon>
        <taxon>Legionellales</taxon>
        <taxon>Legionellaceae</taxon>
        <taxon>Legionella</taxon>
    </lineage>
</organism>
<evidence type="ECO:0000313" key="3">
    <source>
        <dbReference type="EMBL" id="MCZ4720527.1"/>
    </source>
</evidence>
<evidence type="ECO:0000313" key="2">
    <source>
        <dbReference type="EMBL" id="HAU2395957.1"/>
    </source>
</evidence>
<dbReference type="EMBL" id="JAPXIC010000095">
    <property type="protein sequence ID" value="MCZ4720527.1"/>
    <property type="molecule type" value="Genomic_DNA"/>
</dbReference>
<dbReference type="RefSeq" id="WP_011216162.1">
    <property type="nucleotide sequence ID" value="NZ_AP024961.1"/>
</dbReference>
<dbReference type="EMBL" id="DACWOD010000004">
    <property type="protein sequence ID" value="HAU2395957.1"/>
    <property type="molecule type" value="Genomic_DNA"/>
</dbReference>
<evidence type="ECO:0000313" key="4">
    <source>
        <dbReference type="Proteomes" id="UP001071279"/>
    </source>
</evidence>
<name>A0A128N7B9_LEGPN</name>
<evidence type="ECO:0000256" key="1">
    <source>
        <dbReference type="SAM" id="Phobius"/>
    </source>
</evidence>
<dbReference type="OMA" id="LTWWIIA"/>
<dbReference type="AlphaFoldDB" id="A0A128N7B9"/>
<keyword evidence="1" id="KW-0812">Transmembrane</keyword>
<dbReference type="Proteomes" id="UP000863577">
    <property type="component" value="Unassembled WGS sequence"/>
</dbReference>
<reference evidence="2" key="1">
    <citation type="journal article" date="2018" name="Genome Biol.">
        <title>SKESA: strategic k-mer extension for scrupulous assemblies.</title>
        <authorList>
            <person name="Souvorov A."/>
            <person name="Agarwala R."/>
            <person name="Lipman D.J."/>
        </authorList>
    </citation>
    <scope>NUCLEOTIDE SEQUENCE</scope>
    <source>
        <strain evidence="2">CL18-200174</strain>
    </source>
</reference>
<accession>A0A128N7B9</accession>
<gene>
    <name evidence="2" type="ORF">JBK99_06365</name>
    <name evidence="3" type="ORF">O6C86_15090</name>
</gene>
<feature type="transmembrane region" description="Helical" evidence="1">
    <location>
        <begin position="54"/>
        <end position="79"/>
    </location>
</feature>
<keyword evidence="1" id="KW-0472">Membrane</keyword>
<feature type="transmembrane region" description="Helical" evidence="1">
    <location>
        <begin position="12"/>
        <end position="34"/>
    </location>
</feature>
<proteinExistence type="predicted"/>
<keyword evidence="1" id="KW-1133">Transmembrane helix</keyword>
<sequence>MNGCKISPVGLGLSLGILWGLSLLVMGLIAYFYAYGRPFVEAVATLYLGYEPSVLGSFIGGVIGFIDGFVTGFLIAWLYNCFSCCSCCRGKENKKE</sequence>
<dbReference type="Proteomes" id="UP001071279">
    <property type="component" value="Unassembled WGS sequence"/>
</dbReference>
<comment type="caution">
    <text evidence="3">The sequence shown here is derived from an EMBL/GenBank/DDBJ whole genome shotgun (WGS) entry which is preliminary data.</text>
</comment>
<reference evidence="2" key="2">
    <citation type="submission" date="2019-09" db="EMBL/GenBank/DDBJ databases">
        <authorList>
            <consortium name="NCBI Pathogen Detection Project"/>
        </authorList>
    </citation>
    <scope>NUCLEOTIDE SEQUENCE</scope>
    <source>
        <strain evidence="2">CL18-200174</strain>
    </source>
</reference>